<dbReference type="SUPFAM" id="SSF53167">
    <property type="entry name" value="Purine and uridine phosphorylases"/>
    <property type="match status" value="1"/>
</dbReference>
<organism evidence="2 3">
    <name type="scientific">Aspergillus puulaauensis</name>
    <dbReference type="NCBI Taxonomy" id="1220207"/>
    <lineage>
        <taxon>Eukaryota</taxon>
        <taxon>Fungi</taxon>
        <taxon>Dikarya</taxon>
        <taxon>Ascomycota</taxon>
        <taxon>Pezizomycotina</taxon>
        <taxon>Eurotiomycetes</taxon>
        <taxon>Eurotiomycetidae</taxon>
        <taxon>Eurotiales</taxon>
        <taxon>Aspergillaceae</taxon>
        <taxon>Aspergillus</taxon>
    </lineage>
</organism>
<name>A0A7R7XI80_9EURO</name>
<reference evidence="2" key="1">
    <citation type="submission" date="2021-01" db="EMBL/GenBank/DDBJ databases">
        <authorList>
            <consortium name="Aspergillus puulaauensis MK2 genome sequencing consortium"/>
            <person name="Kazuki M."/>
            <person name="Futagami T."/>
        </authorList>
    </citation>
    <scope>NUCLEOTIDE SEQUENCE</scope>
    <source>
        <strain evidence="2">MK2</strain>
    </source>
</reference>
<dbReference type="PANTHER" id="PTHR46082">
    <property type="entry name" value="ATP/GTP-BINDING PROTEIN-RELATED"/>
    <property type="match status" value="1"/>
</dbReference>
<keyword evidence="1" id="KW-0732">Signal</keyword>
<proteinExistence type="predicted"/>
<gene>
    <name evidence="2" type="ORF">APUU_21521S</name>
</gene>
<accession>A0A7R7XI80</accession>
<feature type="signal peptide" evidence="1">
    <location>
        <begin position="1"/>
        <end position="22"/>
    </location>
</feature>
<dbReference type="GO" id="GO:0009116">
    <property type="term" value="P:nucleoside metabolic process"/>
    <property type="evidence" value="ECO:0007669"/>
    <property type="project" value="InterPro"/>
</dbReference>
<keyword evidence="3" id="KW-1185">Reference proteome</keyword>
<dbReference type="AlphaFoldDB" id="A0A7R7XI80"/>
<evidence type="ECO:0000256" key="1">
    <source>
        <dbReference type="SAM" id="SignalP"/>
    </source>
</evidence>
<dbReference type="KEGG" id="apuu:APUU_21521S"/>
<dbReference type="PANTHER" id="PTHR46082:SF11">
    <property type="entry name" value="AAA+ ATPASE DOMAIN-CONTAINING PROTEIN-RELATED"/>
    <property type="match status" value="1"/>
</dbReference>
<dbReference type="Gene3D" id="3.40.50.1580">
    <property type="entry name" value="Nucleoside phosphorylase domain"/>
    <property type="match status" value="1"/>
</dbReference>
<dbReference type="EMBL" id="AP024444">
    <property type="protein sequence ID" value="BCS21089.1"/>
    <property type="molecule type" value="Genomic_DNA"/>
</dbReference>
<dbReference type="GO" id="GO:0003824">
    <property type="term" value="F:catalytic activity"/>
    <property type="evidence" value="ECO:0007669"/>
    <property type="project" value="InterPro"/>
</dbReference>
<dbReference type="GeneID" id="64971094"/>
<reference evidence="2" key="2">
    <citation type="submission" date="2021-02" db="EMBL/GenBank/DDBJ databases">
        <title>Aspergillus puulaauensis MK2 genome sequence.</title>
        <authorList>
            <person name="Futagami T."/>
            <person name="Mori K."/>
            <person name="Kadooka C."/>
            <person name="Tanaka T."/>
        </authorList>
    </citation>
    <scope>NUCLEOTIDE SEQUENCE</scope>
    <source>
        <strain evidence="2">MK2</strain>
    </source>
</reference>
<dbReference type="RefSeq" id="XP_041553283.1">
    <property type="nucleotide sequence ID" value="XM_041700282.1"/>
</dbReference>
<dbReference type="InterPro" id="IPR053137">
    <property type="entry name" value="NLR-like"/>
</dbReference>
<evidence type="ECO:0008006" key="4">
    <source>
        <dbReference type="Google" id="ProtNLM"/>
    </source>
</evidence>
<dbReference type="OrthoDB" id="1577640at2759"/>
<sequence>MSDPQKYWVGWICALRVEFVAAQTFLDEVHDGPAFVQPHDSNSYKLGAIGAHNVVVATLPEAEYGTASAARVAANMLTSFPNVRFGLMVGIGGGAPSKKNDIRLGDIVVGVPREGERGVLQYDFGKTVQERKFQVTMLLNQPPDTLLSAVAAIRTKHTLARHGIHEAVDAALARNPRLVGEFGRPLPESDRLFKPDIVYDPAVQFDASALLQRRVRQPHEDNPAIHYGTIASANQLMKDATVRDRLIAEKNVLCFEKWAAGPMNHFPCLVIRGICDYSDSHKNDAWQGYAAMVAAVYARELLDVIHPTSVEVQRTLQDLARKEFSNMKPDINSLKATNDKI</sequence>
<protein>
    <recommendedName>
        <fullName evidence="4">Nucleoside phosphorylase domain-containing protein</fullName>
    </recommendedName>
</protein>
<feature type="chain" id="PRO_5031395292" description="Nucleoside phosphorylase domain-containing protein" evidence="1">
    <location>
        <begin position="23"/>
        <end position="341"/>
    </location>
</feature>
<evidence type="ECO:0000313" key="2">
    <source>
        <dbReference type="EMBL" id="BCS21089.1"/>
    </source>
</evidence>
<dbReference type="Proteomes" id="UP000654913">
    <property type="component" value="Chromosome 2"/>
</dbReference>
<dbReference type="InterPro" id="IPR035994">
    <property type="entry name" value="Nucleoside_phosphorylase_sf"/>
</dbReference>
<evidence type="ECO:0000313" key="3">
    <source>
        <dbReference type="Proteomes" id="UP000654913"/>
    </source>
</evidence>